<protein>
    <recommendedName>
        <fullName evidence="1">PDZ domain-containing protein</fullName>
    </recommendedName>
</protein>
<dbReference type="OrthoDB" id="3521766at2"/>
<dbReference type="PROSITE" id="PS50106">
    <property type="entry name" value="PDZ"/>
    <property type="match status" value="1"/>
</dbReference>
<dbReference type="InterPro" id="IPR001478">
    <property type="entry name" value="PDZ"/>
</dbReference>
<dbReference type="InterPro" id="IPR041489">
    <property type="entry name" value="PDZ_6"/>
</dbReference>
<dbReference type="Proteomes" id="UP000298616">
    <property type="component" value="Chromosome"/>
</dbReference>
<dbReference type="RefSeq" id="WP_137089183.1">
    <property type="nucleotide sequence ID" value="NZ_CP028923.1"/>
</dbReference>
<keyword evidence="3" id="KW-1185">Reference proteome</keyword>
<accession>A0A4D7JQ45</accession>
<dbReference type="EMBL" id="CP028923">
    <property type="protein sequence ID" value="QCK13586.1"/>
    <property type="molecule type" value="Genomic_DNA"/>
</dbReference>
<dbReference type="InterPro" id="IPR036034">
    <property type="entry name" value="PDZ_sf"/>
</dbReference>
<sequence length="415" mass="47202">MKKILRNIILTIIILSAGSVFELKSQSTKIGFELTSDVRRITIPFEKYNNLIIVPVLLNEKIPLKFILDTGVRNAILTEKTICDLIQMEYDRQVFLSDASGTHVITAFVASNNTLALPGVKGHSQALLVLENDYLKLKNNIGIDVHGILGYELFKNFVVQIDYDDREIILHDPEYFKPRRSYEKFDMEITEGKPYIYVPLSLDDSTNVKSKLMVDTGASHSLMLSTESHEKISVPEENIESVIGRGLGGYINGNLGRIAELRLKDYDLEEVIASFPEGDTYLEATKNDDRNGTIGGGVLNRFTVVFDYQNNKFYLKKNKYFKDPFELNMTGLEIMADGPRLDQVTIHYVRKDSPADRAGIIAGDKILKINSNKVENIELWEISDLFSRREGKKLKLVLQRGDEVFKRKIELERVL</sequence>
<dbReference type="Pfam" id="PF13650">
    <property type="entry name" value="Asp_protease_2"/>
    <property type="match status" value="2"/>
</dbReference>
<dbReference type="Gene3D" id="2.40.70.10">
    <property type="entry name" value="Acid Proteases"/>
    <property type="match status" value="2"/>
</dbReference>
<dbReference type="Pfam" id="PF17820">
    <property type="entry name" value="PDZ_6"/>
    <property type="match status" value="1"/>
</dbReference>
<dbReference type="InterPro" id="IPR021109">
    <property type="entry name" value="Peptidase_aspartic_dom_sf"/>
</dbReference>
<dbReference type="KEGG" id="fpf:DCC35_01860"/>
<gene>
    <name evidence="2" type="ORF">DCC35_01860</name>
</gene>
<dbReference type="SUPFAM" id="SSF50156">
    <property type="entry name" value="PDZ domain-like"/>
    <property type="match status" value="1"/>
</dbReference>
<dbReference type="Gene3D" id="2.30.42.10">
    <property type="match status" value="1"/>
</dbReference>
<name>A0A4D7JQ45_9BACT</name>
<evidence type="ECO:0000313" key="3">
    <source>
        <dbReference type="Proteomes" id="UP000298616"/>
    </source>
</evidence>
<feature type="domain" description="PDZ" evidence="1">
    <location>
        <begin position="312"/>
        <end position="377"/>
    </location>
</feature>
<evidence type="ECO:0000259" key="1">
    <source>
        <dbReference type="PROSITE" id="PS50106"/>
    </source>
</evidence>
<reference evidence="2 3" key="1">
    <citation type="submission" date="2018-04" db="EMBL/GenBank/DDBJ databases">
        <title>Complete genome uncultured novel isolate.</title>
        <authorList>
            <person name="Merlino G."/>
        </authorList>
    </citation>
    <scope>NUCLEOTIDE SEQUENCE [LARGE SCALE GENOMIC DNA]</scope>
    <source>
        <strain evidence="3">R1DC9</strain>
    </source>
</reference>
<evidence type="ECO:0000313" key="2">
    <source>
        <dbReference type="EMBL" id="QCK13586.1"/>
    </source>
</evidence>
<organism evidence="2 3">
    <name type="scientific">Mangrovivirga cuniculi</name>
    <dbReference type="NCBI Taxonomy" id="2715131"/>
    <lineage>
        <taxon>Bacteria</taxon>
        <taxon>Pseudomonadati</taxon>
        <taxon>Bacteroidota</taxon>
        <taxon>Cytophagia</taxon>
        <taxon>Cytophagales</taxon>
        <taxon>Mangrovivirgaceae</taxon>
        <taxon>Mangrovivirga</taxon>
    </lineage>
</organism>
<dbReference type="AlphaFoldDB" id="A0A4D7JQ45"/>
<proteinExistence type="predicted"/>
<dbReference type="SMART" id="SM00228">
    <property type="entry name" value="PDZ"/>
    <property type="match status" value="1"/>
</dbReference>